<reference evidence="1 2" key="1">
    <citation type="submission" date="2018-11" db="EMBL/GenBank/DDBJ databases">
        <title>Genomic Encyclopedia of Type Strains, Phase IV (KMG-IV): sequencing the most valuable type-strain genomes for metagenomic binning, comparative biology and taxonomic classification.</title>
        <authorList>
            <person name="Goeker M."/>
        </authorList>
    </citation>
    <scope>NUCLEOTIDE SEQUENCE [LARGE SCALE GENOMIC DNA]</scope>
    <source>
        <strain evidence="1 2">DSM 104731</strain>
    </source>
</reference>
<dbReference type="AlphaFoldDB" id="A0A3N4UP50"/>
<dbReference type="OrthoDB" id="7832706at2"/>
<proteinExistence type="predicted"/>
<sequence>MPYVNAFYPFKIRGEYPRVFIAKIQSDVVAAADSKGFTVLCRGGPDRQMYILGCRTCGTPIHRRDRVVFDHKILCEGCGNKKDEVAAAALGGELVSPKPMGHRHLRQWRLKCGHLAIGQRGNMRKAARGNNNASCKECLKEQHAAEAADHGWTLIGPAARNNQSYREYEHLCGHRQDVSVANMRHGDVNCAGCSETWSSKPSKIYLLTFSLPTLPVIKLGYSNNPKFRLRQVQFDPDKTRGTLDRAIDIKSGHRAICLEKAMHQYIQTHRPDLIVERDLFRDHLTTTSEIYHAHGRTFISALIDAADNGWDPNLTGDWQTFTSLRDT</sequence>
<gene>
    <name evidence="1" type="ORF">EDD53_1342</name>
</gene>
<evidence type="ECO:0000313" key="2">
    <source>
        <dbReference type="Proteomes" id="UP000269689"/>
    </source>
</evidence>
<protein>
    <submittedName>
        <fullName evidence="1">Uncharacterized protein</fullName>
    </submittedName>
</protein>
<comment type="caution">
    <text evidence="1">The sequence shown here is derived from an EMBL/GenBank/DDBJ whole genome shotgun (WGS) entry which is preliminary data.</text>
</comment>
<dbReference type="RefSeq" id="WP_123792331.1">
    <property type="nucleotide sequence ID" value="NZ_RKQK01000001.1"/>
</dbReference>
<dbReference type="EMBL" id="RKQK01000001">
    <property type="protein sequence ID" value="RPE72193.1"/>
    <property type="molecule type" value="Genomic_DNA"/>
</dbReference>
<evidence type="ECO:0000313" key="1">
    <source>
        <dbReference type="EMBL" id="RPE72193.1"/>
    </source>
</evidence>
<keyword evidence="2" id="KW-1185">Reference proteome</keyword>
<accession>A0A3N4UP50</accession>
<organism evidence="1 2">
    <name type="scientific">Pacificibacter maritimus</name>
    <dbReference type="NCBI Taxonomy" id="762213"/>
    <lineage>
        <taxon>Bacteria</taxon>
        <taxon>Pseudomonadati</taxon>
        <taxon>Pseudomonadota</taxon>
        <taxon>Alphaproteobacteria</taxon>
        <taxon>Rhodobacterales</taxon>
        <taxon>Roseobacteraceae</taxon>
        <taxon>Pacificibacter</taxon>
    </lineage>
</organism>
<dbReference type="Proteomes" id="UP000269689">
    <property type="component" value="Unassembled WGS sequence"/>
</dbReference>
<name>A0A3N4UP50_9RHOB</name>